<dbReference type="InterPro" id="IPR018222">
    <property type="entry name" value="Nuclear_transport_factor_2_euk"/>
</dbReference>
<dbReference type="CDD" id="cd00780">
    <property type="entry name" value="NTF2"/>
    <property type="match status" value="1"/>
</dbReference>
<dbReference type="GO" id="GO:1990904">
    <property type="term" value="C:ribonucleoprotein complex"/>
    <property type="evidence" value="ECO:0007669"/>
    <property type="project" value="TreeGrafter"/>
</dbReference>
<evidence type="ECO:0000256" key="1">
    <source>
        <dbReference type="ARBA" id="ARBA00022884"/>
    </source>
</evidence>
<organism evidence="6 7">
    <name type="scientific">Tetrapisispora phaffii (strain ATCC 24235 / CBS 4417 / NBRC 1672 / NRRL Y-8282 / UCD 70-5)</name>
    <name type="common">Yeast</name>
    <name type="synonym">Fabospora phaffii</name>
    <dbReference type="NCBI Taxonomy" id="1071381"/>
    <lineage>
        <taxon>Eukaryota</taxon>
        <taxon>Fungi</taxon>
        <taxon>Dikarya</taxon>
        <taxon>Ascomycota</taxon>
        <taxon>Saccharomycotina</taxon>
        <taxon>Saccharomycetes</taxon>
        <taxon>Saccharomycetales</taxon>
        <taxon>Saccharomycetaceae</taxon>
        <taxon>Tetrapisispora</taxon>
    </lineage>
</organism>
<dbReference type="PANTHER" id="PTHR10693:SF20">
    <property type="entry name" value="AT27578P"/>
    <property type="match status" value="1"/>
</dbReference>
<dbReference type="SUPFAM" id="SSF54427">
    <property type="entry name" value="NTF2-like"/>
    <property type="match status" value="1"/>
</dbReference>
<evidence type="ECO:0008006" key="8">
    <source>
        <dbReference type="Google" id="ProtNLM"/>
    </source>
</evidence>
<keyword evidence="7" id="KW-1185">Reference proteome</keyword>
<feature type="region of interest" description="Disordered" evidence="3">
    <location>
        <begin position="362"/>
        <end position="426"/>
    </location>
</feature>
<dbReference type="GO" id="GO:1901525">
    <property type="term" value="P:negative regulation of mitophagy"/>
    <property type="evidence" value="ECO:0007669"/>
    <property type="project" value="EnsemblFungi"/>
</dbReference>
<dbReference type="HOGENOM" id="CLU_036630_0_0_1"/>
<dbReference type="GO" id="GO:0005829">
    <property type="term" value="C:cytosol"/>
    <property type="evidence" value="ECO:0007669"/>
    <property type="project" value="EnsemblFungi"/>
</dbReference>
<dbReference type="GO" id="GO:0060628">
    <property type="term" value="P:regulation of ER to Golgi vesicle-mediated transport"/>
    <property type="evidence" value="ECO:0007669"/>
    <property type="project" value="EnsemblFungi"/>
</dbReference>
<dbReference type="GO" id="GO:0005739">
    <property type="term" value="C:mitochondrion"/>
    <property type="evidence" value="ECO:0007669"/>
    <property type="project" value="EnsemblFungi"/>
</dbReference>
<dbReference type="GO" id="GO:0034517">
    <property type="term" value="P:ribophagy"/>
    <property type="evidence" value="ECO:0007669"/>
    <property type="project" value="EnsemblFungi"/>
</dbReference>
<evidence type="ECO:0000313" key="7">
    <source>
        <dbReference type="Proteomes" id="UP000005666"/>
    </source>
</evidence>
<dbReference type="GO" id="GO:0003729">
    <property type="term" value="F:mRNA binding"/>
    <property type="evidence" value="ECO:0007669"/>
    <property type="project" value="TreeGrafter"/>
</dbReference>
<dbReference type="InterPro" id="IPR032710">
    <property type="entry name" value="NTF2-like_dom_sf"/>
</dbReference>
<proteinExistence type="predicted"/>
<accession>G8C0S3</accession>
<dbReference type="KEGG" id="tpf:TPHA_0M02140"/>
<evidence type="ECO:0000256" key="3">
    <source>
        <dbReference type="SAM" id="MobiDB-lite"/>
    </source>
</evidence>
<dbReference type="eggNOG" id="KOG0116">
    <property type="taxonomic scope" value="Eukaryota"/>
</dbReference>
<dbReference type="GO" id="GO:0034063">
    <property type="term" value="P:stress granule assembly"/>
    <property type="evidence" value="ECO:0007669"/>
    <property type="project" value="EnsemblFungi"/>
</dbReference>
<dbReference type="GO" id="GO:0042802">
    <property type="term" value="F:identical protein binding"/>
    <property type="evidence" value="ECO:0007669"/>
    <property type="project" value="EnsemblFungi"/>
</dbReference>
<feature type="compositionally biased region" description="Basic and acidic residues" evidence="3">
    <location>
        <begin position="251"/>
        <end position="261"/>
    </location>
</feature>
<dbReference type="EMBL" id="HE612868">
    <property type="protein sequence ID" value="CCE65788.1"/>
    <property type="molecule type" value="Genomic_DNA"/>
</dbReference>
<feature type="compositionally biased region" description="Low complexity" evidence="3">
    <location>
        <begin position="367"/>
        <end position="413"/>
    </location>
</feature>
<dbReference type="PROSITE" id="PS50102">
    <property type="entry name" value="RRM"/>
    <property type="match status" value="1"/>
</dbReference>
<sequence length="426" mass="47606">MATSVNEIGFAFLNIYYERMKKDPSKVSALYSNTAELTHINYQVNLDENSDTVETVKLTGKENISKFFTRNNKKVCDLKVRLDSCDMQATGQSQSNIIILTTGELFWTGTPTYKFCQAFVLQRSQENKNIFDITNDIIRFIPDSLEKYVIKQQENTPVDNSDDGPKELEGNTGIGKPKENKVNTSTVEPVSEKQAPEMDDKNQQNDKSDENVDSSKVDKQVTEQSTTKMSWASKLSSVAQKPNQVPATKTSNEESQSKNLEKSTLSDNSKKENSSNKATKKKQVFSTVNKDGFFPIYIRGTTGINEDRLKKILEKEFGNIMKITSADNFAVVDFENQKSQTDALEKKKLKIDDIEVQLERKTVKRVTSTTPSPGSMNSNSNGNANNTNNISGNNNTSSNNAANNTNANANANARQAKKHHSKKRDQ</sequence>
<dbReference type="GeneID" id="11531921"/>
<dbReference type="FunFam" id="3.10.450.50:FF:000017">
    <property type="entry name" value="UBP3-associated protein BRE5"/>
    <property type="match status" value="1"/>
</dbReference>
<evidence type="ECO:0000259" key="5">
    <source>
        <dbReference type="PROSITE" id="PS50177"/>
    </source>
</evidence>
<dbReference type="RefSeq" id="XP_003688222.1">
    <property type="nucleotide sequence ID" value="XM_003688174.1"/>
</dbReference>
<dbReference type="OMA" id="KTYYQRM"/>
<gene>
    <name evidence="6" type="primary">TPHA0M02140</name>
    <name evidence="6" type="ordered locus">TPHA_0M02140</name>
</gene>
<dbReference type="PANTHER" id="PTHR10693">
    <property type="entry name" value="RAS GTPASE-ACTIVATING PROTEIN-BINDING PROTEIN"/>
    <property type="match status" value="1"/>
</dbReference>
<dbReference type="Proteomes" id="UP000005666">
    <property type="component" value="Chromosome 13"/>
</dbReference>
<dbReference type="GO" id="GO:0045053">
    <property type="term" value="P:protein retention in Golgi apparatus"/>
    <property type="evidence" value="ECO:0007669"/>
    <property type="project" value="EnsemblFungi"/>
</dbReference>
<protein>
    <recommendedName>
        <fullName evidence="8">NTF2 domain-containing protein</fullName>
    </recommendedName>
</protein>
<dbReference type="AlphaFoldDB" id="G8C0S3"/>
<dbReference type="InterPro" id="IPR002075">
    <property type="entry name" value="NTF2_dom"/>
</dbReference>
<feature type="domain" description="NTF2" evidence="5">
    <location>
        <begin position="8"/>
        <end position="140"/>
    </location>
</feature>
<feature type="compositionally biased region" description="Basic and acidic residues" evidence="3">
    <location>
        <begin position="190"/>
        <end position="221"/>
    </location>
</feature>
<dbReference type="InterPro" id="IPR039539">
    <property type="entry name" value="Ras_GTPase_bind_prot"/>
</dbReference>
<evidence type="ECO:0000256" key="2">
    <source>
        <dbReference type="PROSITE-ProRule" id="PRU00176"/>
    </source>
</evidence>
<dbReference type="GO" id="GO:0000932">
    <property type="term" value="C:P-body"/>
    <property type="evidence" value="ECO:0007669"/>
    <property type="project" value="EnsemblFungi"/>
</dbReference>
<dbReference type="GO" id="GO:2000156">
    <property type="term" value="P:regulation of retrograde vesicle-mediated transport, Golgi to ER"/>
    <property type="evidence" value="ECO:0007669"/>
    <property type="project" value="EnsemblFungi"/>
</dbReference>
<feature type="compositionally biased region" description="Basic residues" evidence="3">
    <location>
        <begin position="415"/>
        <end position="426"/>
    </location>
</feature>
<dbReference type="PROSITE" id="PS50177">
    <property type="entry name" value="NTF2_DOMAIN"/>
    <property type="match status" value="1"/>
</dbReference>
<dbReference type="InterPro" id="IPR000504">
    <property type="entry name" value="RRM_dom"/>
</dbReference>
<evidence type="ECO:0000259" key="4">
    <source>
        <dbReference type="PROSITE" id="PS50102"/>
    </source>
</evidence>
<feature type="compositionally biased region" description="Polar residues" evidence="3">
    <location>
        <begin position="222"/>
        <end position="250"/>
    </location>
</feature>
<reference evidence="6 7" key="1">
    <citation type="journal article" date="2011" name="Proc. Natl. Acad. Sci. U.S.A.">
        <title>Evolutionary erosion of yeast sex chromosomes by mating-type switching accidents.</title>
        <authorList>
            <person name="Gordon J.L."/>
            <person name="Armisen D."/>
            <person name="Proux-Wera E."/>
            <person name="Oheigeartaigh S.S."/>
            <person name="Byrne K.P."/>
            <person name="Wolfe K.H."/>
        </authorList>
    </citation>
    <scope>NUCLEOTIDE SEQUENCE [LARGE SCALE GENOMIC DNA]</scope>
    <source>
        <strain evidence="7">ATCC 24235 / CBS 4417 / NBRC 1672 / NRRL Y-8282 / UCD 70-5</strain>
    </source>
</reference>
<name>G8C0S3_TETPH</name>
<dbReference type="STRING" id="1071381.G8C0S3"/>
<keyword evidence="1 2" id="KW-0694">RNA-binding</keyword>
<dbReference type="Gene3D" id="3.10.450.50">
    <property type="match status" value="1"/>
</dbReference>
<feature type="region of interest" description="Disordered" evidence="3">
    <location>
        <begin position="154"/>
        <end position="282"/>
    </location>
</feature>
<dbReference type="OrthoDB" id="339151at2759"/>
<dbReference type="GO" id="GO:1990861">
    <property type="term" value="C:Ubp3-Bre5 deubiquitination complex"/>
    <property type="evidence" value="ECO:0007669"/>
    <property type="project" value="EnsemblFungi"/>
</dbReference>
<dbReference type="Pfam" id="PF02136">
    <property type="entry name" value="NTF2"/>
    <property type="match status" value="1"/>
</dbReference>
<evidence type="ECO:0000313" key="6">
    <source>
        <dbReference type="EMBL" id="CCE65788.1"/>
    </source>
</evidence>
<dbReference type="GO" id="GO:0016579">
    <property type="term" value="P:protein deubiquitination"/>
    <property type="evidence" value="ECO:0007669"/>
    <property type="project" value="EnsemblFungi"/>
</dbReference>
<feature type="domain" description="RRM" evidence="4">
    <location>
        <begin position="294"/>
        <end position="370"/>
    </location>
</feature>